<evidence type="ECO:0000313" key="2">
    <source>
        <dbReference type="Proteomes" id="UP000265520"/>
    </source>
</evidence>
<sequence length="73" mass="8297">MRVVAIAIAKSFMFHDHHVTCPVASIRTPPKISTVTITHLLPPSVDKLASLLSYVLFMKRSRLMVLERRKRSP</sequence>
<dbReference type="AlphaFoldDB" id="A0A392T7N9"/>
<reference evidence="1 2" key="1">
    <citation type="journal article" date="2018" name="Front. Plant Sci.">
        <title>Red Clover (Trifolium pratense) and Zigzag Clover (T. medium) - A Picture of Genomic Similarities and Differences.</title>
        <authorList>
            <person name="Dluhosova J."/>
            <person name="Istvanek J."/>
            <person name="Nedelnik J."/>
            <person name="Repkova J."/>
        </authorList>
    </citation>
    <scope>NUCLEOTIDE SEQUENCE [LARGE SCALE GENOMIC DNA]</scope>
    <source>
        <strain evidence="2">cv. 10/8</strain>
        <tissue evidence="1">Leaf</tissue>
    </source>
</reference>
<dbReference type="EMBL" id="LXQA010523710">
    <property type="protein sequence ID" value="MCI57123.1"/>
    <property type="molecule type" value="Genomic_DNA"/>
</dbReference>
<organism evidence="1 2">
    <name type="scientific">Trifolium medium</name>
    <dbReference type="NCBI Taxonomy" id="97028"/>
    <lineage>
        <taxon>Eukaryota</taxon>
        <taxon>Viridiplantae</taxon>
        <taxon>Streptophyta</taxon>
        <taxon>Embryophyta</taxon>
        <taxon>Tracheophyta</taxon>
        <taxon>Spermatophyta</taxon>
        <taxon>Magnoliopsida</taxon>
        <taxon>eudicotyledons</taxon>
        <taxon>Gunneridae</taxon>
        <taxon>Pentapetalae</taxon>
        <taxon>rosids</taxon>
        <taxon>fabids</taxon>
        <taxon>Fabales</taxon>
        <taxon>Fabaceae</taxon>
        <taxon>Papilionoideae</taxon>
        <taxon>50 kb inversion clade</taxon>
        <taxon>NPAAA clade</taxon>
        <taxon>Hologalegina</taxon>
        <taxon>IRL clade</taxon>
        <taxon>Trifolieae</taxon>
        <taxon>Trifolium</taxon>
    </lineage>
</organism>
<name>A0A392T7N9_9FABA</name>
<feature type="non-terminal residue" evidence="1">
    <location>
        <position position="73"/>
    </location>
</feature>
<proteinExistence type="predicted"/>
<keyword evidence="2" id="KW-1185">Reference proteome</keyword>
<evidence type="ECO:0000313" key="1">
    <source>
        <dbReference type="EMBL" id="MCI57123.1"/>
    </source>
</evidence>
<accession>A0A392T7N9</accession>
<comment type="caution">
    <text evidence="1">The sequence shown here is derived from an EMBL/GenBank/DDBJ whole genome shotgun (WGS) entry which is preliminary data.</text>
</comment>
<dbReference type="Proteomes" id="UP000265520">
    <property type="component" value="Unassembled WGS sequence"/>
</dbReference>
<protein>
    <submittedName>
        <fullName evidence="1">Uncharacterized protein</fullName>
    </submittedName>
</protein>